<feature type="compositionally biased region" description="Pro residues" evidence="1">
    <location>
        <begin position="70"/>
        <end position="82"/>
    </location>
</feature>
<accession>A0A7W9UJU2</accession>
<feature type="compositionally biased region" description="Pro residues" evidence="1">
    <location>
        <begin position="35"/>
        <end position="51"/>
    </location>
</feature>
<feature type="compositionally biased region" description="Polar residues" evidence="1">
    <location>
        <begin position="211"/>
        <end position="235"/>
    </location>
</feature>
<dbReference type="RefSeq" id="WP_040748928.1">
    <property type="nucleotide sequence ID" value="NZ_JACHIT010000002.1"/>
</dbReference>
<feature type="region of interest" description="Disordered" evidence="1">
    <location>
        <begin position="206"/>
        <end position="268"/>
    </location>
</feature>
<evidence type="ECO:0000259" key="3">
    <source>
        <dbReference type="Pfam" id="PF26056"/>
    </source>
</evidence>
<dbReference type="InterPro" id="IPR058330">
    <property type="entry name" value="DUF8017"/>
</dbReference>
<keyword evidence="5" id="KW-1185">Reference proteome</keyword>
<evidence type="ECO:0000313" key="4">
    <source>
        <dbReference type="EMBL" id="MBB5915721.1"/>
    </source>
</evidence>
<feature type="transmembrane region" description="Helical" evidence="2">
    <location>
        <begin position="101"/>
        <end position="122"/>
    </location>
</feature>
<protein>
    <recommendedName>
        <fullName evidence="3">DUF8017 domain-containing protein</fullName>
    </recommendedName>
</protein>
<keyword evidence="2" id="KW-0812">Transmembrane</keyword>
<gene>
    <name evidence="4" type="ORF">BJY24_004633</name>
</gene>
<keyword evidence="2" id="KW-1133">Transmembrane helix</keyword>
<name>A0A7W9UJU2_9NOCA</name>
<feature type="compositionally biased region" description="Low complexity" evidence="1">
    <location>
        <begin position="125"/>
        <end position="162"/>
    </location>
</feature>
<evidence type="ECO:0000256" key="1">
    <source>
        <dbReference type="SAM" id="MobiDB-lite"/>
    </source>
</evidence>
<keyword evidence="2" id="KW-0472">Membrane</keyword>
<evidence type="ECO:0000313" key="5">
    <source>
        <dbReference type="Proteomes" id="UP000540412"/>
    </source>
</evidence>
<proteinExistence type="predicted"/>
<dbReference type="AlphaFoldDB" id="A0A7W9UJU2"/>
<dbReference type="Pfam" id="PF26056">
    <property type="entry name" value="DUF8017"/>
    <property type="match status" value="1"/>
</dbReference>
<feature type="region of interest" description="Disordered" evidence="1">
    <location>
        <begin position="125"/>
        <end position="168"/>
    </location>
</feature>
<dbReference type="Proteomes" id="UP000540412">
    <property type="component" value="Unassembled WGS sequence"/>
</dbReference>
<dbReference type="PRINTS" id="PR00239">
    <property type="entry name" value="RHODOPSNTAIL"/>
</dbReference>
<dbReference type="EMBL" id="JACHIT010000002">
    <property type="protein sequence ID" value="MBB5915721.1"/>
    <property type="molecule type" value="Genomic_DNA"/>
</dbReference>
<reference evidence="4 5" key="1">
    <citation type="submission" date="2020-08" db="EMBL/GenBank/DDBJ databases">
        <title>Sequencing the genomes of 1000 actinobacteria strains.</title>
        <authorList>
            <person name="Klenk H.-P."/>
        </authorList>
    </citation>
    <scope>NUCLEOTIDE SEQUENCE [LARGE SCALE GENOMIC DNA]</scope>
    <source>
        <strain evidence="4 5">DSM 43582</strain>
    </source>
</reference>
<sequence length="345" mass="35861">MTDDRQWWNQPEYGPGQYSPEQQQPTVHRQDFPPQGMPPHGVPPQGMPPQGVPQQPYEYPPLDSQQPQGQYPPPPYGAPPYGAPSQPYGAPPPRNTNTGMIVALVVAVVVVVAAVAGAAVFLRGSSSDDTSAAATSTRTSTAAAQATSAPPTTETTAPSPSTKAGSTTTAVIPGFQGVAVPSRGVAYDVPAGWKVDSESMIRGFEDGGNRISGTGTTVDGQNYCPSSNRTTTFVSRSDKPDPATAATDVGSMSAQYGFNKPPDATATPPAPITTTGGIAGQMVETSGSWHPDDPACTTTRFSVYTFAFPGPQNPMLVLTIASDRGVPGEVTPDLAAQIFTSIRKL</sequence>
<evidence type="ECO:0000256" key="2">
    <source>
        <dbReference type="SAM" id="Phobius"/>
    </source>
</evidence>
<comment type="caution">
    <text evidence="4">The sequence shown here is derived from an EMBL/GenBank/DDBJ whole genome shotgun (WGS) entry which is preliminary data.</text>
</comment>
<organism evidence="4 5">
    <name type="scientific">Nocardia transvalensis</name>
    <dbReference type="NCBI Taxonomy" id="37333"/>
    <lineage>
        <taxon>Bacteria</taxon>
        <taxon>Bacillati</taxon>
        <taxon>Actinomycetota</taxon>
        <taxon>Actinomycetes</taxon>
        <taxon>Mycobacteriales</taxon>
        <taxon>Nocardiaceae</taxon>
        <taxon>Nocardia</taxon>
    </lineage>
</organism>
<feature type="domain" description="DUF8017" evidence="3">
    <location>
        <begin position="169"/>
        <end position="344"/>
    </location>
</feature>
<feature type="region of interest" description="Disordered" evidence="1">
    <location>
        <begin position="1"/>
        <end position="92"/>
    </location>
</feature>